<dbReference type="InterPro" id="IPR000182">
    <property type="entry name" value="GNAT_dom"/>
</dbReference>
<name>A0ABX2Q4L1_9BACT</name>
<dbReference type="RefSeq" id="WP_176899381.1">
    <property type="nucleotide sequence ID" value="NZ_JABKAV010000014.1"/>
</dbReference>
<dbReference type="Gene3D" id="3.40.630.30">
    <property type="match status" value="1"/>
</dbReference>
<dbReference type="EMBL" id="JABKAV010000014">
    <property type="protein sequence ID" value="NVO84702.1"/>
    <property type="molecule type" value="Genomic_DNA"/>
</dbReference>
<dbReference type="Proteomes" id="UP000626554">
    <property type="component" value="Unassembled WGS sequence"/>
</dbReference>
<evidence type="ECO:0000313" key="5">
    <source>
        <dbReference type="Proteomes" id="UP000626554"/>
    </source>
</evidence>
<sequence length="185" mass="19868">MVLQSLIATHWPEVRAIYEQGIATGHATFQTEAPTWEEWDRSHLPHSRLVAVDAGYGNKGQVLGWSALSPVSSRCVYGGVAEVNVYVAGAARGRGLGRQLLAALVADSEAHGIWTLQAGIFPENTTSVSIHAGEGFREVGRRERIGQLHGVWRDTLLLERRSPVVGVPVAPPASKPEPAATHVNA</sequence>
<evidence type="ECO:0000256" key="1">
    <source>
        <dbReference type="ARBA" id="ARBA00022679"/>
    </source>
</evidence>
<dbReference type="PROSITE" id="PS51186">
    <property type="entry name" value="GNAT"/>
    <property type="match status" value="1"/>
</dbReference>
<dbReference type="PANTHER" id="PTHR43072:SF23">
    <property type="entry name" value="UPF0039 PROTEIN C11D3.02C"/>
    <property type="match status" value="1"/>
</dbReference>
<dbReference type="PANTHER" id="PTHR43072">
    <property type="entry name" value="N-ACETYLTRANSFERASE"/>
    <property type="match status" value="1"/>
</dbReference>
<accession>A0ABX2Q4L1</accession>
<reference evidence="4 5" key="1">
    <citation type="submission" date="2020-05" db="EMBL/GenBank/DDBJ databases">
        <title>Hymenobacter terrestris sp. nov. and Hymenobacter lapidiphilus sp. nov., isolated from regoliths in Antarctica.</title>
        <authorList>
            <person name="Sedlacek I."/>
            <person name="Pantucek R."/>
            <person name="Zeman M."/>
            <person name="Holochova P."/>
            <person name="Kralova S."/>
            <person name="Stankova E."/>
            <person name="Sedo O."/>
            <person name="Micenkova L."/>
            <person name="Svec P."/>
            <person name="Gupta V."/>
            <person name="Sood U."/>
            <person name="Korpole U.S."/>
            <person name="Lal R."/>
        </authorList>
    </citation>
    <scope>NUCLEOTIDE SEQUENCE [LARGE SCALE GENOMIC DNA]</scope>
    <source>
        <strain evidence="4 5">P5252</strain>
    </source>
</reference>
<evidence type="ECO:0000259" key="3">
    <source>
        <dbReference type="PROSITE" id="PS51186"/>
    </source>
</evidence>
<dbReference type="Pfam" id="PF00583">
    <property type="entry name" value="Acetyltransf_1"/>
    <property type="match status" value="1"/>
</dbReference>
<dbReference type="InterPro" id="IPR016181">
    <property type="entry name" value="Acyl_CoA_acyltransferase"/>
</dbReference>
<gene>
    <name evidence="4" type="ORF">HW556_07395</name>
</gene>
<keyword evidence="1" id="KW-0808">Transferase</keyword>
<feature type="domain" description="N-acetyltransferase" evidence="3">
    <location>
        <begin position="1"/>
        <end position="157"/>
    </location>
</feature>
<dbReference type="CDD" id="cd04301">
    <property type="entry name" value="NAT_SF"/>
    <property type="match status" value="1"/>
</dbReference>
<evidence type="ECO:0000256" key="2">
    <source>
        <dbReference type="ARBA" id="ARBA00023315"/>
    </source>
</evidence>
<comment type="caution">
    <text evidence="4">The sequence shown here is derived from an EMBL/GenBank/DDBJ whole genome shotgun (WGS) entry which is preliminary data.</text>
</comment>
<proteinExistence type="predicted"/>
<keyword evidence="2" id="KW-0012">Acyltransferase</keyword>
<dbReference type="SUPFAM" id="SSF55729">
    <property type="entry name" value="Acyl-CoA N-acyltransferases (Nat)"/>
    <property type="match status" value="1"/>
</dbReference>
<protein>
    <submittedName>
        <fullName evidence="4">N-acetyltransferase family protein</fullName>
    </submittedName>
</protein>
<evidence type="ECO:0000313" key="4">
    <source>
        <dbReference type="EMBL" id="NVO84702.1"/>
    </source>
</evidence>
<organism evidence="4 5">
    <name type="scientific">Hymenobacter terrestris</name>
    <dbReference type="NCBI Taxonomy" id="2748310"/>
    <lineage>
        <taxon>Bacteria</taxon>
        <taxon>Pseudomonadati</taxon>
        <taxon>Bacteroidota</taxon>
        <taxon>Cytophagia</taxon>
        <taxon>Cytophagales</taxon>
        <taxon>Hymenobacteraceae</taxon>
        <taxon>Hymenobacter</taxon>
    </lineage>
</organism>
<keyword evidence="5" id="KW-1185">Reference proteome</keyword>